<evidence type="ECO:0000256" key="6">
    <source>
        <dbReference type="SAM" id="Phobius"/>
    </source>
</evidence>
<feature type="transmembrane region" description="Helical" evidence="6">
    <location>
        <begin position="164"/>
        <end position="182"/>
    </location>
</feature>
<dbReference type="PROSITE" id="PS50850">
    <property type="entry name" value="MFS"/>
    <property type="match status" value="1"/>
</dbReference>
<feature type="transmembrane region" description="Helical" evidence="6">
    <location>
        <begin position="134"/>
        <end position="152"/>
    </location>
</feature>
<evidence type="ECO:0000256" key="4">
    <source>
        <dbReference type="ARBA" id="ARBA00023136"/>
    </source>
</evidence>
<reference evidence="9" key="1">
    <citation type="journal article" date="2017" name="Nat. Microbiol.">
        <title>Global analysis of biosynthetic gene clusters reveals vast potential of secondary metabolite production in Penicillium species.</title>
        <authorList>
            <person name="Nielsen J.C."/>
            <person name="Grijseels S."/>
            <person name="Prigent S."/>
            <person name="Ji B."/>
            <person name="Dainat J."/>
            <person name="Nielsen K.F."/>
            <person name="Frisvad J.C."/>
            <person name="Workman M."/>
            <person name="Nielsen J."/>
        </authorList>
    </citation>
    <scope>NUCLEOTIDE SEQUENCE [LARGE SCALE GENOMIC DNA]</scope>
    <source>
        <strain evidence="9">IBT 11843</strain>
    </source>
</reference>
<gene>
    <name evidence="8" type="ORF">PENDEC_c007G01048</name>
</gene>
<dbReference type="GO" id="GO:0022857">
    <property type="term" value="F:transmembrane transporter activity"/>
    <property type="evidence" value="ECO:0007669"/>
    <property type="project" value="InterPro"/>
</dbReference>
<dbReference type="SUPFAM" id="SSF103473">
    <property type="entry name" value="MFS general substrate transporter"/>
    <property type="match status" value="1"/>
</dbReference>
<feature type="transmembrane region" description="Helical" evidence="6">
    <location>
        <begin position="457"/>
        <end position="475"/>
    </location>
</feature>
<evidence type="ECO:0000256" key="2">
    <source>
        <dbReference type="ARBA" id="ARBA00022692"/>
    </source>
</evidence>
<name>A0A1V6PEA7_PENDC</name>
<sequence length="516" mass="57378">MRTEEGETLQVSDTDMAEDQEKYQLSEHEEDVRSVESNLKMRDGIILMPQPSDDPNDPLNWTWFRKHAALFTISYLALICYMAVTTLVTGTLSLAETLQVSKDTAVFLGNTPVALYAVAPWLWSPLSHFVGRRLVLLLSNIIAMVGAVVVMRSNTYATCMVGRVILGAGGSAFWTLGPASIGDMFFRHEKGKKIGLSTLAIVIAPFLGTIIGGPIVINEKLGWRGSQWIPLIFMGVGFIMQIFFLPETIYIREARAQPATISTSAPGKSTLWGRYGIHIPKRSQNKKHGFLFIATRPFVLFKFPAVILSAFWFGIAYTMHVGITSELPIIFEEEYNFSELAVGLSGFSGLIGALVGEAYVGPCLDFIVKRTMKQGREWRPEYRLKAIWPALLIVPGGLIMFGVSIQFGKAWITPLVGQAIYIFGIEVGTTVIQTYILECYPRQGAEASLVFNLIRNLFSYISPFFIQPMIVNVGINSPYTLFGALTAFFFPFTIGILMWRGKEIRDKGGDPGWSRD</sequence>
<feature type="transmembrane region" description="Helical" evidence="6">
    <location>
        <begin position="290"/>
        <end position="320"/>
    </location>
</feature>
<feature type="transmembrane region" description="Helical" evidence="6">
    <location>
        <begin position="68"/>
        <end position="92"/>
    </location>
</feature>
<dbReference type="Pfam" id="PF07690">
    <property type="entry name" value="MFS_1"/>
    <property type="match status" value="1"/>
</dbReference>
<evidence type="ECO:0000259" key="7">
    <source>
        <dbReference type="PROSITE" id="PS50850"/>
    </source>
</evidence>
<protein>
    <recommendedName>
        <fullName evidence="7">Major facilitator superfamily (MFS) profile domain-containing protein</fullName>
    </recommendedName>
</protein>
<evidence type="ECO:0000313" key="9">
    <source>
        <dbReference type="Proteomes" id="UP000191522"/>
    </source>
</evidence>
<dbReference type="PANTHER" id="PTHR23502">
    <property type="entry name" value="MAJOR FACILITATOR SUPERFAMILY"/>
    <property type="match status" value="1"/>
</dbReference>
<dbReference type="OMA" id="AISDMFF"/>
<dbReference type="AlphaFoldDB" id="A0A1V6PEA7"/>
<dbReference type="Proteomes" id="UP000191522">
    <property type="component" value="Unassembled WGS sequence"/>
</dbReference>
<feature type="transmembrane region" description="Helical" evidence="6">
    <location>
        <begin position="419"/>
        <end position="437"/>
    </location>
</feature>
<dbReference type="EMBL" id="MDYL01000007">
    <property type="protein sequence ID" value="OQD75334.1"/>
    <property type="molecule type" value="Genomic_DNA"/>
</dbReference>
<evidence type="ECO:0000256" key="1">
    <source>
        <dbReference type="ARBA" id="ARBA00004141"/>
    </source>
</evidence>
<evidence type="ECO:0000256" key="5">
    <source>
        <dbReference type="SAM" id="MobiDB-lite"/>
    </source>
</evidence>
<comment type="subcellular location">
    <subcellularLocation>
        <location evidence="1">Membrane</location>
        <topology evidence="1">Multi-pass membrane protein</topology>
    </subcellularLocation>
</comment>
<feature type="transmembrane region" description="Helical" evidence="6">
    <location>
        <begin position="228"/>
        <end position="245"/>
    </location>
</feature>
<feature type="region of interest" description="Disordered" evidence="5">
    <location>
        <begin position="1"/>
        <end position="21"/>
    </location>
</feature>
<evidence type="ECO:0000313" key="8">
    <source>
        <dbReference type="EMBL" id="OQD75334.1"/>
    </source>
</evidence>
<dbReference type="PANTHER" id="PTHR23502:SF2">
    <property type="entry name" value="TRANSPORTER, PUTATIVE (AFU_ORTHOLOGUE AFUA_2G08910)-RELATED"/>
    <property type="match status" value="1"/>
</dbReference>
<keyword evidence="9" id="KW-1185">Reference proteome</keyword>
<feature type="transmembrane region" description="Helical" evidence="6">
    <location>
        <begin position="387"/>
        <end position="407"/>
    </location>
</feature>
<keyword evidence="4 6" id="KW-0472">Membrane</keyword>
<comment type="caution">
    <text evidence="8">The sequence shown here is derived from an EMBL/GenBank/DDBJ whole genome shotgun (WGS) entry which is preliminary data.</text>
</comment>
<dbReference type="InterPro" id="IPR020846">
    <property type="entry name" value="MFS_dom"/>
</dbReference>
<dbReference type="STRING" id="69771.A0A1V6PEA7"/>
<proteinExistence type="predicted"/>
<feature type="transmembrane region" description="Helical" evidence="6">
    <location>
        <begin position="340"/>
        <end position="367"/>
    </location>
</feature>
<accession>A0A1V6PEA7</accession>
<dbReference type="InterPro" id="IPR011701">
    <property type="entry name" value="MFS"/>
</dbReference>
<feature type="domain" description="Major facilitator superfamily (MFS) profile" evidence="7">
    <location>
        <begin position="69"/>
        <end position="501"/>
    </location>
</feature>
<feature type="transmembrane region" description="Helical" evidence="6">
    <location>
        <begin position="104"/>
        <end position="122"/>
    </location>
</feature>
<dbReference type="GO" id="GO:0005886">
    <property type="term" value="C:plasma membrane"/>
    <property type="evidence" value="ECO:0007669"/>
    <property type="project" value="TreeGrafter"/>
</dbReference>
<feature type="transmembrane region" description="Helical" evidence="6">
    <location>
        <begin position="194"/>
        <end position="216"/>
    </location>
</feature>
<dbReference type="InterPro" id="IPR036259">
    <property type="entry name" value="MFS_trans_sf"/>
</dbReference>
<dbReference type="Gene3D" id="1.20.1250.20">
    <property type="entry name" value="MFS general substrate transporter like domains"/>
    <property type="match status" value="1"/>
</dbReference>
<keyword evidence="3 6" id="KW-1133">Transmembrane helix</keyword>
<feature type="transmembrane region" description="Helical" evidence="6">
    <location>
        <begin position="481"/>
        <end position="499"/>
    </location>
</feature>
<evidence type="ECO:0000256" key="3">
    <source>
        <dbReference type="ARBA" id="ARBA00022989"/>
    </source>
</evidence>
<organism evidence="8 9">
    <name type="scientific">Penicillium decumbens</name>
    <dbReference type="NCBI Taxonomy" id="69771"/>
    <lineage>
        <taxon>Eukaryota</taxon>
        <taxon>Fungi</taxon>
        <taxon>Dikarya</taxon>
        <taxon>Ascomycota</taxon>
        <taxon>Pezizomycotina</taxon>
        <taxon>Eurotiomycetes</taxon>
        <taxon>Eurotiomycetidae</taxon>
        <taxon>Eurotiales</taxon>
        <taxon>Aspergillaceae</taxon>
        <taxon>Penicillium</taxon>
    </lineage>
</organism>
<dbReference type="OrthoDB" id="2585655at2759"/>
<keyword evidence="2 6" id="KW-0812">Transmembrane</keyword>